<proteinExistence type="predicted"/>
<dbReference type="AlphaFoldDB" id="A0A8S4BIG5"/>
<evidence type="ECO:0000313" key="2">
    <source>
        <dbReference type="EMBL" id="CAG5992676.1"/>
    </source>
</evidence>
<comment type="caution">
    <text evidence="2">The sequence shown here is derived from an EMBL/GenBank/DDBJ whole genome shotgun (WGS) entry which is preliminary data.</text>
</comment>
<gene>
    <name evidence="2" type="ORF">MMEN_LOCUS17700</name>
</gene>
<dbReference type="Proteomes" id="UP000677803">
    <property type="component" value="Unassembled WGS sequence"/>
</dbReference>
<evidence type="ECO:0000256" key="1">
    <source>
        <dbReference type="SAM" id="MobiDB-lite"/>
    </source>
</evidence>
<sequence length="95" mass="10020">MRAIVEQRMHLLQLCKNIFQVRPPRTCSSRVFGMGTQPVSWPVAAAERDHRTGLDRTGPDRTGARSSATAAADEAAARSGAGGGSQAVDVASERG</sequence>
<reference evidence="2" key="1">
    <citation type="submission" date="2021-05" db="EMBL/GenBank/DDBJ databases">
        <authorList>
            <person name="Tigano A."/>
        </authorList>
    </citation>
    <scope>NUCLEOTIDE SEQUENCE</scope>
</reference>
<organism evidence="2 3">
    <name type="scientific">Menidia menidia</name>
    <name type="common">Atlantic silverside</name>
    <dbReference type="NCBI Taxonomy" id="238744"/>
    <lineage>
        <taxon>Eukaryota</taxon>
        <taxon>Metazoa</taxon>
        <taxon>Chordata</taxon>
        <taxon>Craniata</taxon>
        <taxon>Vertebrata</taxon>
        <taxon>Euteleostomi</taxon>
        <taxon>Actinopterygii</taxon>
        <taxon>Neopterygii</taxon>
        <taxon>Teleostei</taxon>
        <taxon>Neoteleostei</taxon>
        <taxon>Acanthomorphata</taxon>
        <taxon>Ovalentaria</taxon>
        <taxon>Atherinomorphae</taxon>
        <taxon>Atheriniformes</taxon>
        <taxon>Atherinopsidae</taxon>
        <taxon>Menidiinae</taxon>
        <taxon>Menidia</taxon>
    </lineage>
</organism>
<name>A0A8S4BIG5_9TELE</name>
<feature type="region of interest" description="Disordered" evidence="1">
    <location>
        <begin position="45"/>
        <end position="95"/>
    </location>
</feature>
<accession>A0A8S4BIG5</accession>
<feature type="compositionally biased region" description="Low complexity" evidence="1">
    <location>
        <begin position="64"/>
        <end position="79"/>
    </location>
</feature>
<protein>
    <submittedName>
        <fullName evidence="2">(Atlantic silverside) hypothetical protein</fullName>
    </submittedName>
</protein>
<keyword evidence="3" id="KW-1185">Reference proteome</keyword>
<feature type="compositionally biased region" description="Basic and acidic residues" evidence="1">
    <location>
        <begin position="46"/>
        <end position="63"/>
    </location>
</feature>
<evidence type="ECO:0000313" key="3">
    <source>
        <dbReference type="Proteomes" id="UP000677803"/>
    </source>
</evidence>
<dbReference type="EMBL" id="CAJRST010036666">
    <property type="protein sequence ID" value="CAG5992676.1"/>
    <property type="molecule type" value="Genomic_DNA"/>
</dbReference>